<accession>A0AA88DBK4</accession>
<evidence type="ECO:0000313" key="4">
    <source>
        <dbReference type="Proteomes" id="UP001187192"/>
    </source>
</evidence>
<feature type="compositionally biased region" description="Basic and acidic residues" evidence="1">
    <location>
        <begin position="162"/>
        <end position="181"/>
    </location>
</feature>
<feature type="compositionally biased region" description="Basic and acidic residues" evidence="1">
    <location>
        <begin position="212"/>
        <end position="249"/>
    </location>
</feature>
<sequence length="267" mass="29617">MKSSGAAQDLSGPLGSMAKKVVEIVSFAIPFVHALLYLWLVLLSSVDDHILAVEDIIEKTFPPSKHIFNKIDDLVQVVENLPGKFDRAVKSFPSVIHQVPFLNWALVHVISLLEILITILAYWGSEDTREKEIMVDQSCDNRGGESESALVVEAEQGSKLVIEADNKPTKSSENEGSKREFPPVSETQQAESDTACVDAKQDSIKSTYNDVFEKGKNDVGTDQKINDQEKFREGKGKIADGNESPKDDPIIELFESRWLMKRGRGGK</sequence>
<keyword evidence="4" id="KW-1185">Reference proteome</keyword>
<gene>
    <name evidence="3" type="ORF">TIFTF001_018343</name>
</gene>
<reference evidence="3" key="1">
    <citation type="submission" date="2023-07" db="EMBL/GenBank/DDBJ databases">
        <title>draft genome sequence of fig (Ficus carica).</title>
        <authorList>
            <person name="Takahashi T."/>
            <person name="Nishimura K."/>
        </authorList>
    </citation>
    <scope>NUCLEOTIDE SEQUENCE</scope>
</reference>
<keyword evidence="2" id="KW-0812">Transmembrane</keyword>
<evidence type="ECO:0000313" key="3">
    <source>
        <dbReference type="EMBL" id="GMN49182.1"/>
    </source>
</evidence>
<dbReference type="PANTHER" id="PTHR37710">
    <property type="entry name" value="TRANSMEMBRANE PROTEIN"/>
    <property type="match status" value="1"/>
</dbReference>
<dbReference type="Proteomes" id="UP001187192">
    <property type="component" value="Unassembled WGS sequence"/>
</dbReference>
<evidence type="ECO:0000256" key="2">
    <source>
        <dbReference type="SAM" id="Phobius"/>
    </source>
</evidence>
<feature type="transmembrane region" description="Helical" evidence="2">
    <location>
        <begin position="21"/>
        <end position="42"/>
    </location>
</feature>
<dbReference type="EMBL" id="BTGU01000030">
    <property type="protein sequence ID" value="GMN49182.1"/>
    <property type="molecule type" value="Genomic_DNA"/>
</dbReference>
<protein>
    <submittedName>
        <fullName evidence="3">Uncharacterized protein</fullName>
    </submittedName>
</protein>
<keyword evidence="2" id="KW-1133">Transmembrane helix</keyword>
<name>A0AA88DBK4_FICCA</name>
<feature type="region of interest" description="Disordered" evidence="1">
    <location>
        <begin position="212"/>
        <end position="250"/>
    </location>
</feature>
<dbReference type="AlphaFoldDB" id="A0AA88DBK4"/>
<proteinExistence type="predicted"/>
<feature type="region of interest" description="Disordered" evidence="1">
    <location>
        <begin position="161"/>
        <end position="200"/>
    </location>
</feature>
<keyword evidence="2" id="KW-0472">Membrane</keyword>
<comment type="caution">
    <text evidence="3">The sequence shown here is derived from an EMBL/GenBank/DDBJ whole genome shotgun (WGS) entry which is preliminary data.</text>
</comment>
<evidence type="ECO:0000256" key="1">
    <source>
        <dbReference type="SAM" id="MobiDB-lite"/>
    </source>
</evidence>
<organism evidence="3 4">
    <name type="scientific">Ficus carica</name>
    <name type="common">Common fig</name>
    <dbReference type="NCBI Taxonomy" id="3494"/>
    <lineage>
        <taxon>Eukaryota</taxon>
        <taxon>Viridiplantae</taxon>
        <taxon>Streptophyta</taxon>
        <taxon>Embryophyta</taxon>
        <taxon>Tracheophyta</taxon>
        <taxon>Spermatophyta</taxon>
        <taxon>Magnoliopsida</taxon>
        <taxon>eudicotyledons</taxon>
        <taxon>Gunneridae</taxon>
        <taxon>Pentapetalae</taxon>
        <taxon>rosids</taxon>
        <taxon>fabids</taxon>
        <taxon>Rosales</taxon>
        <taxon>Moraceae</taxon>
        <taxon>Ficeae</taxon>
        <taxon>Ficus</taxon>
    </lineage>
</organism>
<feature type="transmembrane region" description="Helical" evidence="2">
    <location>
        <begin position="101"/>
        <end position="124"/>
    </location>
</feature>
<dbReference type="PANTHER" id="PTHR37710:SF1">
    <property type="entry name" value="TRANSMEMBRANE PROTEIN"/>
    <property type="match status" value="1"/>
</dbReference>